<dbReference type="Proteomes" id="UP000190042">
    <property type="component" value="Unassembled WGS sequence"/>
</dbReference>
<dbReference type="InterPro" id="IPR025833">
    <property type="entry name" value="GDYXXLXY"/>
</dbReference>
<gene>
    <name evidence="1" type="ORF">SAMN04244570_0949</name>
</gene>
<dbReference type="Pfam" id="PF14345">
    <property type="entry name" value="GDYXXLXY"/>
    <property type="match status" value="1"/>
</dbReference>
<proteinExistence type="predicted"/>
<dbReference type="RefSeq" id="WP_078816722.1">
    <property type="nucleotide sequence ID" value="NZ_FUYJ01000001.1"/>
</dbReference>
<name>A0A1T4XL94_9BACL</name>
<dbReference type="AlphaFoldDB" id="A0A1T4XL94"/>
<dbReference type="EMBL" id="FUYJ01000001">
    <property type="protein sequence ID" value="SKA90274.1"/>
    <property type="molecule type" value="Genomic_DNA"/>
</dbReference>
<protein>
    <submittedName>
        <fullName evidence="1">Uncharacterized membrane-anchored protein</fullName>
    </submittedName>
</protein>
<evidence type="ECO:0000313" key="2">
    <source>
        <dbReference type="Proteomes" id="UP000190042"/>
    </source>
</evidence>
<sequence length="180" mass="20494">MSNRHRKISVALLFVIPLLLLASLAVPHFKTLQTGADVYLQTEPITKEDANENYIVLRYEIEKVLKEQMTDSLVETLKQPSELGMTKVFGVLEKQDGIDQLVTLSEKEPTDGVYLEGWLPQTTEREYRESEHYIVNFGLDPFYVPKKGHRVAAQGLQDGITTAHFKVRDGHGILREIETK</sequence>
<reference evidence="2" key="1">
    <citation type="submission" date="2017-02" db="EMBL/GenBank/DDBJ databases">
        <authorList>
            <person name="Varghese N."/>
            <person name="Submissions S."/>
        </authorList>
    </citation>
    <scope>NUCLEOTIDE SEQUENCE [LARGE SCALE GENOMIC DNA]</scope>
    <source>
        <strain evidence="2">DSM 23966</strain>
    </source>
</reference>
<organism evidence="1 2">
    <name type="scientific">Sporosarcina newyorkensis</name>
    <dbReference type="NCBI Taxonomy" id="759851"/>
    <lineage>
        <taxon>Bacteria</taxon>
        <taxon>Bacillati</taxon>
        <taxon>Bacillota</taxon>
        <taxon>Bacilli</taxon>
        <taxon>Bacillales</taxon>
        <taxon>Caryophanaceae</taxon>
        <taxon>Sporosarcina</taxon>
    </lineage>
</organism>
<keyword evidence="2" id="KW-1185">Reference proteome</keyword>
<accession>A0A1T4XL94</accession>
<evidence type="ECO:0000313" key="1">
    <source>
        <dbReference type="EMBL" id="SKA90274.1"/>
    </source>
</evidence>